<accession>A0AAD5QPE3</accession>
<name>A0AAD5QPE3_PARTN</name>
<evidence type="ECO:0000313" key="3">
    <source>
        <dbReference type="EMBL" id="KAJ1356784.1"/>
    </source>
</evidence>
<keyword evidence="2" id="KW-0732">Signal</keyword>
<feature type="region of interest" description="Disordered" evidence="1">
    <location>
        <begin position="38"/>
        <end position="61"/>
    </location>
</feature>
<evidence type="ECO:0000256" key="2">
    <source>
        <dbReference type="SAM" id="SignalP"/>
    </source>
</evidence>
<keyword evidence="4" id="KW-1185">Reference proteome</keyword>
<dbReference type="Proteomes" id="UP001196413">
    <property type="component" value="Unassembled WGS sequence"/>
</dbReference>
<protein>
    <submittedName>
        <fullName evidence="3">Uncharacterized protein</fullName>
    </submittedName>
</protein>
<gene>
    <name evidence="3" type="ORF">KIN20_014576</name>
</gene>
<dbReference type="EMBL" id="JAHQIW010002907">
    <property type="protein sequence ID" value="KAJ1356784.1"/>
    <property type="molecule type" value="Genomic_DNA"/>
</dbReference>
<reference evidence="3" key="1">
    <citation type="submission" date="2021-06" db="EMBL/GenBank/DDBJ databases">
        <title>Parelaphostrongylus tenuis whole genome reference sequence.</title>
        <authorList>
            <person name="Garwood T.J."/>
            <person name="Larsen P.A."/>
            <person name="Fountain-Jones N.M."/>
            <person name="Garbe J.R."/>
            <person name="Macchietto M.G."/>
            <person name="Kania S.A."/>
            <person name="Gerhold R.W."/>
            <person name="Richards J.E."/>
            <person name="Wolf T.M."/>
        </authorList>
    </citation>
    <scope>NUCLEOTIDE SEQUENCE</scope>
    <source>
        <strain evidence="3">MNPRO001-30</strain>
        <tissue evidence="3">Meninges</tissue>
    </source>
</reference>
<feature type="chain" id="PRO_5042056799" evidence="2">
    <location>
        <begin position="20"/>
        <end position="61"/>
    </location>
</feature>
<evidence type="ECO:0000256" key="1">
    <source>
        <dbReference type="SAM" id="MobiDB-lite"/>
    </source>
</evidence>
<comment type="caution">
    <text evidence="3">The sequence shown here is derived from an EMBL/GenBank/DDBJ whole genome shotgun (WGS) entry which is preliminary data.</text>
</comment>
<evidence type="ECO:0000313" key="4">
    <source>
        <dbReference type="Proteomes" id="UP001196413"/>
    </source>
</evidence>
<dbReference type="AlphaFoldDB" id="A0AAD5QPE3"/>
<organism evidence="3 4">
    <name type="scientific">Parelaphostrongylus tenuis</name>
    <name type="common">Meningeal worm</name>
    <dbReference type="NCBI Taxonomy" id="148309"/>
    <lineage>
        <taxon>Eukaryota</taxon>
        <taxon>Metazoa</taxon>
        <taxon>Ecdysozoa</taxon>
        <taxon>Nematoda</taxon>
        <taxon>Chromadorea</taxon>
        <taxon>Rhabditida</taxon>
        <taxon>Rhabditina</taxon>
        <taxon>Rhabditomorpha</taxon>
        <taxon>Strongyloidea</taxon>
        <taxon>Metastrongylidae</taxon>
        <taxon>Parelaphostrongylus</taxon>
    </lineage>
</organism>
<feature type="signal peptide" evidence="2">
    <location>
        <begin position="1"/>
        <end position="19"/>
    </location>
</feature>
<proteinExistence type="predicted"/>
<sequence>MKILILKLWALAGLDISETCRILMVCRGCGRYSYLRHHSPKESSNDAGAAGTADSVVRKFG</sequence>